<organism evidence="1 2">
    <name type="scientific">Candidatus Woesebacteria bacterium GW2011_GWA1_39_21</name>
    <dbReference type="NCBI Taxonomy" id="1618550"/>
    <lineage>
        <taxon>Bacteria</taxon>
        <taxon>Candidatus Woeseibacteriota</taxon>
    </lineage>
</organism>
<reference evidence="1 2" key="1">
    <citation type="journal article" date="2015" name="Nature">
        <title>rRNA introns, odd ribosomes, and small enigmatic genomes across a large radiation of phyla.</title>
        <authorList>
            <person name="Brown C.T."/>
            <person name="Hug L.A."/>
            <person name="Thomas B.C."/>
            <person name="Sharon I."/>
            <person name="Castelle C.J."/>
            <person name="Singh A."/>
            <person name="Wilkins M.J."/>
            <person name="Williams K.H."/>
            <person name="Banfield J.F."/>
        </authorList>
    </citation>
    <scope>NUCLEOTIDE SEQUENCE [LARGE SCALE GENOMIC DNA]</scope>
</reference>
<evidence type="ECO:0000313" key="1">
    <source>
        <dbReference type="EMBL" id="KKR11557.1"/>
    </source>
</evidence>
<evidence type="ECO:0000313" key="2">
    <source>
        <dbReference type="Proteomes" id="UP000034246"/>
    </source>
</evidence>
<comment type="caution">
    <text evidence="1">The sequence shown here is derived from an EMBL/GenBank/DDBJ whole genome shotgun (WGS) entry which is preliminary data.</text>
</comment>
<proteinExistence type="predicted"/>
<gene>
    <name evidence="1" type="ORF">UT39_C0006G0063</name>
</gene>
<dbReference type="EMBL" id="LBWP01000006">
    <property type="protein sequence ID" value="KKR11557.1"/>
    <property type="molecule type" value="Genomic_DNA"/>
</dbReference>
<dbReference type="AlphaFoldDB" id="A0A0G0RCZ0"/>
<dbReference type="STRING" id="1618550.UT39_C0006G0063"/>
<dbReference type="Proteomes" id="UP000034246">
    <property type="component" value="Unassembled WGS sequence"/>
</dbReference>
<accession>A0A0G0RCZ0</accession>
<name>A0A0G0RCZ0_9BACT</name>
<sequence length="207" mass="23438">MDNIIEIKEEDLPSHLSRFKESAEKTDVLLDPDKNLWISLGVPVQDKKSSDLKIAIPDKPHVFMAHNLWVNDKKHQNMLLVDVPIIFAHGYRDGEIWKFANGQPVVDTVNAYDEYARLNNLPAIEVVVSCNKDMEPNPLGIKIKDFPKNKIIAQSVGDYAIFYPGHESEMSTDGKVTMTIGVDDGEFWGLDELADFKDTSRKIKIID</sequence>
<protein>
    <submittedName>
        <fullName evidence="1">Uncharacterized protein</fullName>
    </submittedName>
</protein>